<keyword evidence="2" id="KW-1185">Reference proteome</keyword>
<dbReference type="EMBL" id="KB743685">
    <property type="protein sequence ID" value="EOA97461.1"/>
    <property type="molecule type" value="Genomic_DNA"/>
</dbReference>
<organism evidence="1 2">
    <name type="scientific">Anas platyrhynchos</name>
    <name type="common">Mallard</name>
    <name type="synonym">Anas boschas</name>
    <dbReference type="NCBI Taxonomy" id="8839"/>
    <lineage>
        <taxon>Eukaryota</taxon>
        <taxon>Metazoa</taxon>
        <taxon>Chordata</taxon>
        <taxon>Craniata</taxon>
        <taxon>Vertebrata</taxon>
        <taxon>Euteleostomi</taxon>
        <taxon>Archelosauria</taxon>
        <taxon>Archosauria</taxon>
        <taxon>Dinosauria</taxon>
        <taxon>Saurischia</taxon>
        <taxon>Theropoda</taxon>
        <taxon>Coelurosauria</taxon>
        <taxon>Aves</taxon>
        <taxon>Neognathae</taxon>
        <taxon>Galloanserae</taxon>
        <taxon>Anseriformes</taxon>
        <taxon>Anatidae</taxon>
        <taxon>Anatinae</taxon>
        <taxon>Anas</taxon>
    </lineage>
</organism>
<dbReference type="Proteomes" id="UP000296049">
    <property type="component" value="Unassembled WGS sequence"/>
</dbReference>
<reference evidence="2" key="1">
    <citation type="journal article" date="2013" name="Nat. Genet.">
        <title>The duck genome and transcriptome provide insight into an avian influenza virus reservoir species.</title>
        <authorList>
            <person name="Huang Y."/>
            <person name="Li Y."/>
            <person name="Burt D.W."/>
            <person name="Chen H."/>
            <person name="Zhang Y."/>
            <person name="Qian W."/>
            <person name="Kim H."/>
            <person name="Gan S."/>
            <person name="Zhao Y."/>
            <person name="Li J."/>
            <person name="Yi K."/>
            <person name="Feng H."/>
            <person name="Zhu P."/>
            <person name="Li B."/>
            <person name="Liu Q."/>
            <person name="Fairley S."/>
            <person name="Magor K.E."/>
            <person name="Du Z."/>
            <person name="Hu X."/>
            <person name="Goodman L."/>
            <person name="Tafer H."/>
            <person name="Vignal A."/>
            <person name="Lee T."/>
            <person name="Kim K.W."/>
            <person name="Sheng Z."/>
            <person name="An Y."/>
            <person name="Searle S."/>
            <person name="Herrero J."/>
            <person name="Groenen M.A."/>
            <person name="Crooijmans R.P."/>
            <person name="Faraut T."/>
            <person name="Cai Q."/>
            <person name="Webster R.G."/>
            <person name="Aldridge J.R."/>
            <person name="Warren W.C."/>
            <person name="Bartschat S."/>
            <person name="Kehr S."/>
            <person name="Marz M."/>
            <person name="Stadler P.F."/>
            <person name="Smith J."/>
            <person name="Kraus R.H."/>
            <person name="Zhao Y."/>
            <person name="Ren L."/>
            <person name="Fei J."/>
            <person name="Morisson M."/>
            <person name="Kaiser P."/>
            <person name="Griffin D.K."/>
            <person name="Rao M."/>
            <person name="Pitel F."/>
            <person name="Wang J."/>
            <person name="Li N."/>
        </authorList>
    </citation>
    <scope>NUCLEOTIDE SEQUENCE [LARGE SCALE GENOMIC DNA]</scope>
</reference>
<sequence length="442" mass="49143">MTKRRLHVQKAGQQRMHVGSFLHLTNFSYSWEYGMALQGAAGGTEQVQAVEGPRTASVAVLGSRARRRKSYLNMLLQRTDIKEEPYGERKVELVVTPSVAEVFLFLWLYTGGAVEEFLIFHIRVQKAVSGLLYAELIFQFITQCWLTVLIASPCLHTDLYTNKFDAVTGWFLSHLLGKGDVARGGVTEKVGSKAERDVRVMERRAYSRAGRNKDRPQSCEKSDFISFIANEASRYIPGSVLGSSGSGKLICRALEVSQGCSCAPPRTRLHPGRDLGIEDDKAFLWHGGKPPWDMQARGIKQCTSLALQELSSAAHFKACRRRNDSTKPSEHQVFKAHEDEEVSSLPRRKEQWPQSVPLLQVQGRNLGMMSLQMGDAVCCSFIPELLRGCTVNMLLMRHRQALMQRWSLKSGLGIVCNSSTRAMGAPLVKSLLRSKPAASSGG</sequence>
<gene>
    <name evidence="1" type="ORF">Anapl_09629</name>
</gene>
<protein>
    <submittedName>
        <fullName evidence="1">Uncharacterized protein</fullName>
    </submittedName>
</protein>
<dbReference type="AlphaFoldDB" id="R0JKC0"/>
<evidence type="ECO:0000313" key="2">
    <source>
        <dbReference type="Proteomes" id="UP000296049"/>
    </source>
</evidence>
<name>R0JKC0_ANAPL</name>
<evidence type="ECO:0000313" key="1">
    <source>
        <dbReference type="EMBL" id="EOA97461.1"/>
    </source>
</evidence>
<proteinExistence type="predicted"/>
<accession>R0JKC0</accession>